<keyword evidence="8" id="KW-1185">Reference proteome</keyword>
<dbReference type="GO" id="GO:0015648">
    <property type="term" value="F:lipid-linked peptidoglycan transporter activity"/>
    <property type="evidence" value="ECO:0007669"/>
    <property type="project" value="TreeGrafter"/>
</dbReference>
<dbReference type="AlphaFoldDB" id="A0A9X7W468"/>
<dbReference type="KEGG" id="afx:JZ786_23890"/>
<dbReference type="RefSeq" id="WP_206659386.1">
    <property type="nucleotide sequence ID" value="NZ_CP071182.1"/>
</dbReference>
<dbReference type="PROSITE" id="PS51257">
    <property type="entry name" value="PROKAR_LIPOPROTEIN"/>
    <property type="match status" value="1"/>
</dbReference>
<dbReference type="PANTHER" id="PTHR30474">
    <property type="entry name" value="CELL CYCLE PROTEIN"/>
    <property type="match status" value="1"/>
</dbReference>
<feature type="transmembrane region" description="Helical" evidence="6">
    <location>
        <begin position="294"/>
        <end position="312"/>
    </location>
</feature>
<name>A0A9X7W468_9BACL</name>
<dbReference type="GO" id="GO:0032153">
    <property type="term" value="C:cell division site"/>
    <property type="evidence" value="ECO:0007669"/>
    <property type="project" value="TreeGrafter"/>
</dbReference>
<keyword evidence="5 6" id="KW-0472">Membrane</keyword>
<keyword evidence="2 6" id="KW-0812">Transmembrane</keyword>
<dbReference type="EMBL" id="CP071182">
    <property type="protein sequence ID" value="QSO50084.1"/>
    <property type="molecule type" value="Genomic_DNA"/>
</dbReference>
<keyword evidence="3" id="KW-0133">Cell shape</keyword>
<feature type="transmembrane region" description="Helical" evidence="6">
    <location>
        <begin position="185"/>
        <end position="205"/>
    </location>
</feature>
<reference evidence="7 8" key="1">
    <citation type="submission" date="2021-02" db="EMBL/GenBank/DDBJ databases">
        <title>Alicyclobacillus curvatus sp. nov. and Alicyclobacillus mengziensis sp. nov., two acidophilic bacteria isolated from acid mine drainage.</title>
        <authorList>
            <person name="Huang Y."/>
        </authorList>
    </citation>
    <scope>NUCLEOTIDE SEQUENCE [LARGE SCALE GENOMIC DNA]</scope>
    <source>
        <strain evidence="7 8">S30H14</strain>
    </source>
</reference>
<feature type="transmembrane region" description="Helical" evidence="6">
    <location>
        <begin position="76"/>
        <end position="95"/>
    </location>
</feature>
<dbReference type="Pfam" id="PF01098">
    <property type="entry name" value="FTSW_RODA_SPOVE"/>
    <property type="match status" value="1"/>
</dbReference>
<gene>
    <name evidence="7" type="ORF">JZ786_23890</name>
</gene>
<evidence type="ECO:0000313" key="7">
    <source>
        <dbReference type="EMBL" id="QSO50084.1"/>
    </source>
</evidence>
<sequence>MVLKNWKRIDFVLIGTCILLSIVSCIAVYAATYGKVSPLIPTHAWVKQMVYGIIGFVAMLFFAFQFDYRSLRKLHWWLYGGTTFLLVAVFAFHPINGARSWIPLPGFTVQPSEFAKLTLIFTLAALMAKVDEAEYPDYRIRKTLPLWILTIVPFALTLKEPALGQAIVMFAIFFTMYVLFLRRAWFISSVVIFVAFCVVFIALPVEFPATALNFLQNVVIKHHLLHGYQADRILTWLNPSYQISGAGYEIHQAQIAIGSGQVFGEGWLRGVETSTGGVPNQWTDYIFTAPAEEFGFLGSSIIILLFLVLVYRLVRAASLSGDTFGAYIIIGIVALFSFQVFENIGMDMYLSPSTGITLPFISYGGSSVLANYIAVGLAINVTLQSRKLRLAQSYSSS</sequence>
<feature type="transmembrane region" description="Helical" evidence="6">
    <location>
        <begin position="361"/>
        <end position="383"/>
    </location>
</feature>
<comment type="subcellular location">
    <subcellularLocation>
        <location evidence="1">Membrane</location>
        <topology evidence="1">Multi-pass membrane protein</topology>
    </subcellularLocation>
</comment>
<keyword evidence="4 6" id="KW-1133">Transmembrane helix</keyword>
<proteinExistence type="predicted"/>
<dbReference type="PANTHER" id="PTHR30474:SF1">
    <property type="entry name" value="PEPTIDOGLYCAN GLYCOSYLTRANSFERASE MRDB"/>
    <property type="match status" value="1"/>
</dbReference>
<dbReference type="GO" id="GO:0008360">
    <property type="term" value="P:regulation of cell shape"/>
    <property type="evidence" value="ECO:0007669"/>
    <property type="project" value="UniProtKB-KW"/>
</dbReference>
<feature type="transmembrane region" description="Helical" evidence="6">
    <location>
        <begin position="162"/>
        <end position="180"/>
    </location>
</feature>
<evidence type="ECO:0000313" key="8">
    <source>
        <dbReference type="Proteomes" id="UP000663505"/>
    </source>
</evidence>
<dbReference type="InterPro" id="IPR001182">
    <property type="entry name" value="FtsW/RodA"/>
</dbReference>
<evidence type="ECO:0000256" key="4">
    <source>
        <dbReference type="ARBA" id="ARBA00022989"/>
    </source>
</evidence>
<evidence type="ECO:0000256" key="3">
    <source>
        <dbReference type="ARBA" id="ARBA00022960"/>
    </source>
</evidence>
<feature type="transmembrane region" description="Helical" evidence="6">
    <location>
        <begin position="44"/>
        <end position="64"/>
    </location>
</feature>
<accession>A0A9X7W468</accession>
<dbReference type="GO" id="GO:0005886">
    <property type="term" value="C:plasma membrane"/>
    <property type="evidence" value="ECO:0007669"/>
    <property type="project" value="TreeGrafter"/>
</dbReference>
<feature type="transmembrane region" description="Helical" evidence="6">
    <location>
        <begin position="324"/>
        <end position="341"/>
    </location>
</feature>
<evidence type="ECO:0000256" key="5">
    <source>
        <dbReference type="ARBA" id="ARBA00023136"/>
    </source>
</evidence>
<evidence type="ECO:0000256" key="2">
    <source>
        <dbReference type="ARBA" id="ARBA00022692"/>
    </source>
</evidence>
<dbReference type="Proteomes" id="UP000663505">
    <property type="component" value="Chromosome"/>
</dbReference>
<evidence type="ECO:0000256" key="6">
    <source>
        <dbReference type="SAM" id="Phobius"/>
    </source>
</evidence>
<organism evidence="7 8">
    <name type="scientific">Alicyclobacillus mengziensis</name>
    <dbReference type="NCBI Taxonomy" id="2931921"/>
    <lineage>
        <taxon>Bacteria</taxon>
        <taxon>Bacillati</taxon>
        <taxon>Bacillota</taxon>
        <taxon>Bacilli</taxon>
        <taxon>Bacillales</taxon>
        <taxon>Alicyclobacillaceae</taxon>
        <taxon>Alicyclobacillus</taxon>
    </lineage>
</organism>
<feature type="transmembrane region" description="Helical" evidence="6">
    <location>
        <begin position="12"/>
        <end position="32"/>
    </location>
</feature>
<evidence type="ECO:0000256" key="1">
    <source>
        <dbReference type="ARBA" id="ARBA00004141"/>
    </source>
</evidence>
<protein>
    <submittedName>
        <fullName evidence="7">Rod shape-determining protein RodA</fullName>
    </submittedName>
</protein>
<dbReference type="GO" id="GO:0051301">
    <property type="term" value="P:cell division"/>
    <property type="evidence" value="ECO:0007669"/>
    <property type="project" value="InterPro"/>
</dbReference>